<keyword evidence="2" id="KW-1185">Reference proteome</keyword>
<accession>A0A017SG39</accession>
<dbReference type="AlphaFoldDB" id="A0A017SG39"/>
<dbReference type="OrthoDB" id="4456803at2759"/>
<proteinExistence type="predicted"/>
<organism evidence="1 2">
    <name type="scientific">Aspergillus ruber (strain CBS 135680)</name>
    <dbReference type="NCBI Taxonomy" id="1388766"/>
    <lineage>
        <taxon>Eukaryota</taxon>
        <taxon>Fungi</taxon>
        <taxon>Dikarya</taxon>
        <taxon>Ascomycota</taxon>
        <taxon>Pezizomycotina</taxon>
        <taxon>Eurotiomycetes</taxon>
        <taxon>Eurotiomycetidae</taxon>
        <taxon>Eurotiales</taxon>
        <taxon>Aspergillaceae</taxon>
        <taxon>Aspergillus</taxon>
        <taxon>Aspergillus subgen. Aspergillus</taxon>
    </lineage>
</organism>
<gene>
    <name evidence="1" type="ORF">EURHEDRAFT_411658</name>
</gene>
<protein>
    <submittedName>
        <fullName evidence="1">Uncharacterized protein</fullName>
    </submittedName>
</protein>
<sequence length="199" mass="22588">MSRVLTFATTNIPASTIKTLQEESIIPEYAFNLFTFIHSPNQEEVQVKGTPPAEDIVTGFQDQSDAEIRQNFYQFLAGKGTMGKITKVWFAVLDEQSVTQSTIVLHHGMKKSLWDEIHAEVPETPIPGQYEVCDDGNIWWKWRVPFRYAWAIWNSISSCDFEVLELYSRPEYLGSDGVVDAETCDKIVNGELNDSKGMV</sequence>
<dbReference type="RefSeq" id="XP_040639615.1">
    <property type="nucleotide sequence ID" value="XM_040781694.1"/>
</dbReference>
<dbReference type="EMBL" id="KK088420">
    <property type="protein sequence ID" value="EYE95927.1"/>
    <property type="molecule type" value="Genomic_DNA"/>
</dbReference>
<reference evidence="2" key="1">
    <citation type="journal article" date="2014" name="Nat. Commun.">
        <title>Genomic adaptations of the halophilic Dead Sea filamentous fungus Eurotium rubrum.</title>
        <authorList>
            <person name="Kis-Papo T."/>
            <person name="Weig A.R."/>
            <person name="Riley R."/>
            <person name="Persoh D."/>
            <person name="Salamov A."/>
            <person name="Sun H."/>
            <person name="Lipzen A."/>
            <person name="Wasser S.P."/>
            <person name="Rambold G."/>
            <person name="Grigoriev I.V."/>
            <person name="Nevo E."/>
        </authorList>
    </citation>
    <scope>NUCLEOTIDE SEQUENCE [LARGE SCALE GENOMIC DNA]</scope>
    <source>
        <strain evidence="2">CBS 135680</strain>
    </source>
</reference>
<dbReference type="HOGENOM" id="CLU_1337249_0_0_1"/>
<dbReference type="Proteomes" id="UP000019804">
    <property type="component" value="Unassembled WGS sequence"/>
</dbReference>
<name>A0A017SG39_ASPRC</name>
<evidence type="ECO:0000313" key="2">
    <source>
        <dbReference type="Proteomes" id="UP000019804"/>
    </source>
</evidence>
<evidence type="ECO:0000313" key="1">
    <source>
        <dbReference type="EMBL" id="EYE95927.1"/>
    </source>
</evidence>
<dbReference type="GeneID" id="63696818"/>